<keyword evidence="4" id="KW-0645">Protease</keyword>
<dbReference type="GO" id="GO:0006508">
    <property type="term" value="P:proteolysis"/>
    <property type="evidence" value="ECO:0007669"/>
    <property type="project" value="UniProtKB-KW"/>
</dbReference>
<dbReference type="OrthoDB" id="289038at2759"/>
<keyword evidence="5" id="KW-0833">Ubl conjugation pathway</keyword>
<dbReference type="CDD" id="cd00121">
    <property type="entry name" value="MATH"/>
    <property type="match status" value="1"/>
</dbReference>
<keyword evidence="8" id="KW-0547">Nucleotide-binding</keyword>
<proteinExistence type="inferred from homology"/>
<dbReference type="GO" id="GO:0005829">
    <property type="term" value="C:cytosol"/>
    <property type="evidence" value="ECO:0007669"/>
    <property type="project" value="TreeGrafter"/>
</dbReference>
<evidence type="ECO:0000256" key="8">
    <source>
        <dbReference type="PROSITE-ProRule" id="PRU00409"/>
    </source>
</evidence>
<dbReference type="GO" id="GO:0005524">
    <property type="term" value="F:ATP binding"/>
    <property type="evidence" value="ECO:0007669"/>
    <property type="project" value="UniProtKB-UniRule"/>
</dbReference>
<feature type="domain" description="ATP-grasp" evidence="12">
    <location>
        <begin position="68"/>
        <end position="323"/>
    </location>
</feature>
<dbReference type="Gene3D" id="3.30.470.20">
    <property type="entry name" value="ATP-grasp fold, B domain"/>
    <property type="match status" value="1"/>
</dbReference>
<evidence type="ECO:0000256" key="1">
    <source>
        <dbReference type="ARBA" id="ARBA00000707"/>
    </source>
</evidence>
<dbReference type="InterPro" id="IPR002083">
    <property type="entry name" value="MATH/TRAF_dom"/>
</dbReference>
<evidence type="ECO:0000259" key="10">
    <source>
        <dbReference type="PROSITE" id="PS50144"/>
    </source>
</evidence>
<keyword evidence="6" id="KW-0378">Hydrolase</keyword>
<evidence type="ECO:0000256" key="3">
    <source>
        <dbReference type="ARBA" id="ARBA00012759"/>
    </source>
</evidence>
<comment type="similarity">
    <text evidence="2">Belongs to the peptidase C19 family.</text>
</comment>
<dbReference type="InterPro" id="IPR038765">
    <property type="entry name" value="Papain-like_cys_pep_sf"/>
</dbReference>
<evidence type="ECO:0000256" key="5">
    <source>
        <dbReference type="ARBA" id="ARBA00022786"/>
    </source>
</evidence>
<dbReference type="PROSITE" id="PS50975">
    <property type="entry name" value="ATP_GRASP"/>
    <property type="match status" value="1"/>
</dbReference>
<dbReference type="GO" id="GO:0004843">
    <property type="term" value="F:cysteine-type deubiquitinase activity"/>
    <property type="evidence" value="ECO:0007669"/>
    <property type="project" value="UniProtKB-EC"/>
</dbReference>
<organism evidence="13 14">
    <name type="scientific">Perkinsus olseni</name>
    <name type="common">Perkinsus atlanticus</name>
    <dbReference type="NCBI Taxonomy" id="32597"/>
    <lineage>
        <taxon>Eukaryota</taxon>
        <taxon>Sar</taxon>
        <taxon>Alveolata</taxon>
        <taxon>Perkinsozoa</taxon>
        <taxon>Perkinsea</taxon>
        <taxon>Perkinsida</taxon>
        <taxon>Perkinsidae</taxon>
        <taxon>Perkinsus</taxon>
    </lineage>
</organism>
<evidence type="ECO:0000256" key="6">
    <source>
        <dbReference type="ARBA" id="ARBA00022801"/>
    </source>
</evidence>
<evidence type="ECO:0000256" key="4">
    <source>
        <dbReference type="ARBA" id="ARBA00022670"/>
    </source>
</evidence>
<evidence type="ECO:0000259" key="12">
    <source>
        <dbReference type="PROSITE" id="PS50975"/>
    </source>
</evidence>
<comment type="catalytic activity">
    <reaction evidence="1">
        <text>Thiol-dependent hydrolysis of ester, thioester, amide, peptide and isopeptide bonds formed by the C-terminal Gly of ubiquitin (a 76-residue protein attached to proteins as an intracellular targeting signal).</text>
        <dbReference type="EC" id="3.4.19.12"/>
    </reaction>
</comment>
<dbReference type="Gene3D" id="2.60.210.10">
    <property type="entry name" value="Apoptosis, Tumor Necrosis Factor Receptor Associated Protein 2, Chain A"/>
    <property type="match status" value="1"/>
</dbReference>
<dbReference type="GO" id="GO:0005634">
    <property type="term" value="C:nucleus"/>
    <property type="evidence" value="ECO:0007669"/>
    <property type="project" value="TreeGrafter"/>
</dbReference>
<dbReference type="Gene3D" id="3.90.70.10">
    <property type="entry name" value="Cysteine proteinases"/>
    <property type="match status" value="1"/>
</dbReference>
<feature type="compositionally biased region" description="Basic residues" evidence="9">
    <location>
        <begin position="1051"/>
        <end position="1061"/>
    </location>
</feature>
<dbReference type="InterPro" id="IPR028889">
    <property type="entry name" value="USP"/>
</dbReference>
<dbReference type="Proteomes" id="UP000541610">
    <property type="component" value="Unassembled WGS sequence"/>
</dbReference>
<dbReference type="PANTHER" id="PTHR24006">
    <property type="entry name" value="UBIQUITIN CARBOXYL-TERMINAL HYDROLASE"/>
    <property type="match status" value="1"/>
</dbReference>
<dbReference type="GO" id="GO:0046872">
    <property type="term" value="F:metal ion binding"/>
    <property type="evidence" value="ECO:0007669"/>
    <property type="project" value="InterPro"/>
</dbReference>
<name>A0A7J6NM38_PEROL</name>
<dbReference type="EMBL" id="JABANP010000303">
    <property type="protein sequence ID" value="KAF4684590.1"/>
    <property type="molecule type" value="Genomic_DNA"/>
</dbReference>
<evidence type="ECO:0000313" key="14">
    <source>
        <dbReference type="Proteomes" id="UP000541610"/>
    </source>
</evidence>
<feature type="domain" description="MATH" evidence="10">
    <location>
        <begin position="394"/>
        <end position="526"/>
    </location>
</feature>
<feature type="domain" description="USP" evidence="11">
    <location>
        <begin position="549"/>
        <end position="892"/>
    </location>
</feature>
<feature type="region of interest" description="Disordered" evidence="9">
    <location>
        <begin position="351"/>
        <end position="388"/>
    </location>
</feature>
<dbReference type="SUPFAM" id="SSF49599">
    <property type="entry name" value="TRAF domain-like"/>
    <property type="match status" value="1"/>
</dbReference>
<reference evidence="13 14" key="1">
    <citation type="submission" date="2020-04" db="EMBL/GenBank/DDBJ databases">
        <title>Perkinsus olseni comparative genomics.</title>
        <authorList>
            <person name="Bogema D.R."/>
        </authorList>
    </citation>
    <scope>NUCLEOTIDE SEQUENCE [LARGE SCALE GENOMIC DNA]</scope>
    <source>
        <strain evidence="13">00978-12</strain>
    </source>
</reference>
<dbReference type="PANTHER" id="PTHR24006:SF888">
    <property type="entry name" value="UBIQUITIN CARBOXYL-TERMINAL HYDROLASE 30"/>
    <property type="match status" value="1"/>
</dbReference>
<dbReference type="GO" id="GO:0016579">
    <property type="term" value="P:protein deubiquitination"/>
    <property type="evidence" value="ECO:0007669"/>
    <property type="project" value="InterPro"/>
</dbReference>
<evidence type="ECO:0000256" key="7">
    <source>
        <dbReference type="ARBA" id="ARBA00022807"/>
    </source>
</evidence>
<dbReference type="Pfam" id="PF00443">
    <property type="entry name" value="UCH"/>
    <property type="match status" value="1"/>
</dbReference>
<dbReference type="InterPro" id="IPR050164">
    <property type="entry name" value="Peptidase_C19"/>
</dbReference>
<evidence type="ECO:0000256" key="2">
    <source>
        <dbReference type="ARBA" id="ARBA00009085"/>
    </source>
</evidence>
<sequence length="1759" mass="194438">MPRRSKFISLLGEIASEENLAMSRLSMDWILQFKTKSPPFRQTSVFGYTFDVNTAAAVEICKEKSATSIVLADHGVPNVPHTVFLNPCCSVAKDYIPKTQSAVEQVLEYWKKEGSKSLVLKPLKGTGGNDVMVAHNVREVEAGVMTIFSREYGLAVSPFLDIINEYRVVCTHRKPQLMYSKKRMSLVGDGASTITELCAGKLTKQSAKGIADLLGAIENPRWVPREGEVIPLQWKHNLGLGAKAKIVDKDTELWGKISSLAVDAANAIGIDFCSVDVVELADGDFKILEVNCGVMMDNFLSQDDGEYRSIAKGIYKDALQLALSRQPGRSEALLFSLVLVVIIFEMSILSGGRSPSSTERREDSSSPDSQTSGDGRKGSAGNDHSAVNIPPCSPNELEFKISDIGKYQALEQIRSPALTAGPFTFKLLVFPHGNRVRPPAYLAAYVECQERKEGMDPRFVYAGVKFQIIVINQMDYRKSIVKSDTHNFCKAEIDRGWHDLVPIERVLDPREGWLDKEGNLVMRASAYARQAETVLGNGTDRERGGTGFVGLRNHGATCYLNGLLQSLYHLGRFREIVYSVDPKAERERLAKDELSGGDGEEVDSLACMSPSGGRLSLPIALQKVFLDLQTSDVPVACRDLIRAFGWDSMDAFTQHDAQELERLLCDKLEEKLKGTSVDGAIQQLFEGELENFIECVDISYSSRRLEPFYDLSLNVAGLKTLQESLLDFTQVEMLEGENAYEAEGHGKQRARKGIRFTKFPPVLNIQLKRFNFDFERMDMVKLHDRFEFPTRLNVDNLLPGTGDYILHTVLVHSGDVNSGHYYAFIRPKGEGTDWFRFDDDSVTRVSEYAAVEDNFGGDDVVPCDYLTRGLRSSSEVTRQRIYSAYLLVYVKESESGKILTNPSYETVKNRLEQESKRVDDRKRERQAAAMHVNVRVVTSADLKRGEGFGMSPISDTAGTTVRMLRTAEIPQIAEGVAEALKKNSDNSIDLDPTELGLAYLRRRRLDGVTQMDWSQLKSDMIVSESAEEDSTGAADWNMYGDTSRDGGDGHHHLHRNGRGKPGRTLDSMLNDAFKTTVGSRPAGEGRERSPEVADITILAVPSHTLTVHKRLHIGRSKPERIGEIIEKNQGTLVVLKYYCPKTHAVVQLGADYLSLTGASSGTTAAAATTSPTVRSALGSRVLEMVENCGLRESQEIDKDTLTKFVSAWSSEPALPKEGGSVLCYEEAERRTGLTSVKLDDPQELANLVSVCNGVVPVLVLQYYDGPMPPISAVPDPSLMEVPRINILTASDCFASIVNKAVITVHLVDPSEEVSIDGICSHDSWDRPFSRGTDYTASGGNTSSAAASAHSSPVATIAAHGLPHPTETVEMDLRWSLGQVTLAVREAFNISDDQSVLLTAGATPPAACREEFLNNGPEAGCSFLGSHQRFFASMDDTNSAIHAAASNEKFSFLQWGQPPLHEWAMQAVSVPKRVAENPNGCACVRFFDEHVREVANGLMTVVPVSECYPTQSKAEKEDEIEDIKPCLTVNQLWQHLVDENPAFVSDCRKAGVIHEGECDAKAVPVRMVVADKSKLVEVYGGDDNIFQELQRYSTAQNKLTNVFFDYIRLERDDDDCRARIMTVHSPVEDGQPLTVYVQHYDRGTQGGVYFGFPTLVKIIVGQTTGAELKEKIRQKLLVPEHVMNRWWMVAHSRRLNSAGRQQLIRGEDVITKDLVGYDADDFAVSLDHPHPAPASSSAWVEERREVPSFDYQVIVVAIVA</sequence>
<feature type="region of interest" description="Disordered" evidence="9">
    <location>
        <begin position="1045"/>
        <end position="1064"/>
    </location>
</feature>
<dbReference type="CDD" id="cd02659">
    <property type="entry name" value="peptidase_C19C"/>
    <property type="match status" value="1"/>
</dbReference>
<evidence type="ECO:0000259" key="11">
    <source>
        <dbReference type="PROSITE" id="PS50235"/>
    </source>
</evidence>
<keyword evidence="8" id="KW-0067">ATP-binding</keyword>
<dbReference type="InterPro" id="IPR001394">
    <property type="entry name" value="Peptidase_C19_UCH"/>
</dbReference>
<comment type="caution">
    <text evidence="13">The sequence shown here is derived from an EMBL/GenBank/DDBJ whole genome shotgun (WGS) entry which is preliminary data.</text>
</comment>
<accession>A0A7J6NM38</accession>
<keyword evidence="7" id="KW-0788">Thiol protease</keyword>
<protein>
    <recommendedName>
        <fullName evidence="3">ubiquitinyl hydrolase 1</fullName>
        <ecNumber evidence="3">3.4.19.12</ecNumber>
    </recommendedName>
</protein>
<dbReference type="PROSITE" id="PS50235">
    <property type="entry name" value="USP_3"/>
    <property type="match status" value="1"/>
</dbReference>
<dbReference type="InterPro" id="IPR008974">
    <property type="entry name" value="TRAF-like"/>
</dbReference>
<evidence type="ECO:0000256" key="9">
    <source>
        <dbReference type="SAM" id="MobiDB-lite"/>
    </source>
</evidence>
<evidence type="ECO:0000313" key="13">
    <source>
        <dbReference type="EMBL" id="KAF4684590.1"/>
    </source>
</evidence>
<dbReference type="SUPFAM" id="SSF54001">
    <property type="entry name" value="Cysteine proteinases"/>
    <property type="match status" value="1"/>
</dbReference>
<dbReference type="InterPro" id="IPR011761">
    <property type="entry name" value="ATP-grasp"/>
</dbReference>
<dbReference type="Pfam" id="PF22486">
    <property type="entry name" value="MATH_2"/>
    <property type="match status" value="1"/>
</dbReference>
<dbReference type="SUPFAM" id="SSF56059">
    <property type="entry name" value="Glutathione synthetase ATP-binding domain-like"/>
    <property type="match status" value="1"/>
</dbReference>
<dbReference type="EC" id="3.4.19.12" evidence="3"/>
<dbReference type="PROSITE" id="PS50144">
    <property type="entry name" value="MATH"/>
    <property type="match status" value="1"/>
</dbReference>
<gene>
    <name evidence="13" type="ORF">FOZ60_007666</name>
</gene>